<evidence type="ECO:0008006" key="8">
    <source>
        <dbReference type="Google" id="ProtNLM"/>
    </source>
</evidence>
<dbReference type="Gene3D" id="1.20.120.1020">
    <property type="entry name" value="Prion-inhibition and propagation, HeLo domain"/>
    <property type="match status" value="1"/>
</dbReference>
<dbReference type="SUPFAM" id="SSF52540">
    <property type="entry name" value="P-loop containing nucleoside triphosphate hydrolases"/>
    <property type="match status" value="1"/>
</dbReference>
<keyword evidence="1" id="KW-0677">Repeat</keyword>
<dbReference type="InterPro" id="IPR038305">
    <property type="entry name" value="HeLo_sf"/>
</dbReference>
<dbReference type="InterPro" id="IPR056693">
    <property type="entry name" value="DUF7791"/>
</dbReference>
<dbReference type="AlphaFoldDB" id="A0AAV9NCS0"/>
<feature type="region of interest" description="Disordered" evidence="2">
    <location>
        <begin position="933"/>
        <end position="1010"/>
    </location>
</feature>
<keyword evidence="7" id="KW-1185">Reference proteome</keyword>
<dbReference type="EMBL" id="JAVRRD010000013">
    <property type="protein sequence ID" value="KAK5052771.1"/>
    <property type="molecule type" value="Genomic_DNA"/>
</dbReference>
<organism evidence="6 7">
    <name type="scientific">Exophiala bonariae</name>
    <dbReference type="NCBI Taxonomy" id="1690606"/>
    <lineage>
        <taxon>Eukaryota</taxon>
        <taxon>Fungi</taxon>
        <taxon>Dikarya</taxon>
        <taxon>Ascomycota</taxon>
        <taxon>Pezizomycotina</taxon>
        <taxon>Eurotiomycetes</taxon>
        <taxon>Chaetothyriomycetidae</taxon>
        <taxon>Chaetothyriales</taxon>
        <taxon>Herpotrichiellaceae</taxon>
        <taxon>Exophiala</taxon>
    </lineage>
</organism>
<feature type="compositionally biased region" description="Basic and acidic residues" evidence="2">
    <location>
        <begin position="989"/>
        <end position="1000"/>
    </location>
</feature>
<protein>
    <recommendedName>
        <fullName evidence="8">NACHT domain-containing protein</fullName>
    </recommendedName>
</protein>
<evidence type="ECO:0000313" key="6">
    <source>
        <dbReference type="EMBL" id="KAK5052771.1"/>
    </source>
</evidence>
<dbReference type="Proteomes" id="UP001358417">
    <property type="component" value="Unassembled WGS sequence"/>
</dbReference>
<evidence type="ECO:0000259" key="5">
    <source>
        <dbReference type="Pfam" id="PF25053"/>
    </source>
</evidence>
<sequence length="1010" mass="115727">MEIAGLVVGVAALVSTIKDCIELFEYISAARELGHDAVLLDTQLDIEKTLLLHWCRRVRLLQGDYDDRLDDPQLRRTTLRVLASIATLLSEATSLSNRYGLQQVSSELAPRRQGPLLSKHRMEEFLDEYDHFQHHSRRVQATVSTTKKARWVVRDRSRFEDLVQRLGMLIAKLNDLLPGSKGVFERMTHEDFSSLGALHVGTIREASEQIDPRISILAKSFLVERCQQRILELMWFRTMDERRELINAPENGSYKWILETPGSSENWDDLSQWLRSGQGVYWISGKAGSGKSTLMKAIWNNQRTHTLLKEWAGHLPLHAPNFFFWHLGTDEQKSQYGLCRALLYQILQVNRPLIKKILPDMWSRMYGSEAAKYDIPSPSRMPKVFDLLWEHSVEFGNSKYCFFIDGLDEYSGHYQGAVQFIDKLSKLSNVKILVSSRPEPGFVDAFSSKPMLKLEDLTRTDIKNYVEHKIEDHPHMAHLLAQDPVEAREIITELVDKASGVFLWVVLACRSVLDGFIAFDRVSEIRTRVEELPPELAELFRHMLGKIEPRYRTYAAKIFKLCHINSLTQADYAIPALGVSLLDQYDLDILSIPQFSPSRRNTSTNPNQELEGRLRSRCWGLVEVRLPYVQYDDEETPPIASVQFMHKTVLEFLNIPEAWELGSLTVPEEEFDASAALAFISTYLLHIYAEQTRQSACQEQIQRFVSYCSYRGGSSSIFLEVALDRFIEVVKTLKSVYLMQNLGEYLNPSTTPTSKDRRMARLVVAVELDIYRFVQAELAINRNLTAQMSSNKSLLYHAIRRPLFRQYLGEDARLRCSTMRVLLKAGCNPNQVIRDIKTPEFDGSTGWSCFLEVVASQDHEDVNDVAKTFASFLGAGADPFIVGAEENIEKCFEKFNFSSGSKQNRGLLMQTYRLKNLYVLNLLSSYQRKDLRVENQSSDNETDATTSLSSPMRPSNRRHDVDEDEDEHSLAAGRVLRHASSHVNRKARLGREQPRSERVTHLYGQWDDSD</sequence>
<feature type="compositionally biased region" description="Polar residues" evidence="2">
    <location>
        <begin position="934"/>
        <end position="953"/>
    </location>
</feature>
<feature type="domain" description="Nephrocystin 3-like N-terminal" evidence="4">
    <location>
        <begin position="253"/>
        <end position="437"/>
    </location>
</feature>
<dbReference type="RefSeq" id="XP_064706471.1">
    <property type="nucleotide sequence ID" value="XM_064846246.1"/>
</dbReference>
<name>A0AAV9NCS0_9EURO</name>
<accession>A0AAV9NCS0</accession>
<gene>
    <name evidence="6" type="ORF">LTR84_002637</name>
</gene>
<dbReference type="Pfam" id="PF25053">
    <property type="entry name" value="DUF7791"/>
    <property type="match status" value="1"/>
</dbReference>
<dbReference type="Pfam" id="PF14479">
    <property type="entry name" value="HeLo"/>
    <property type="match status" value="1"/>
</dbReference>
<feature type="compositionally biased region" description="Basic residues" evidence="2">
    <location>
        <begin position="975"/>
        <end position="988"/>
    </location>
</feature>
<comment type="caution">
    <text evidence="6">The sequence shown here is derived from an EMBL/GenBank/DDBJ whole genome shotgun (WGS) entry which is preliminary data.</text>
</comment>
<dbReference type="InterPro" id="IPR056884">
    <property type="entry name" value="NPHP3-like_N"/>
</dbReference>
<dbReference type="InterPro" id="IPR029498">
    <property type="entry name" value="HeLo_dom"/>
</dbReference>
<dbReference type="Pfam" id="PF24883">
    <property type="entry name" value="NPHP3_N"/>
    <property type="match status" value="1"/>
</dbReference>
<reference evidence="6 7" key="1">
    <citation type="submission" date="2023-08" db="EMBL/GenBank/DDBJ databases">
        <title>Black Yeasts Isolated from many extreme environments.</title>
        <authorList>
            <person name="Coleine C."/>
            <person name="Stajich J.E."/>
            <person name="Selbmann L."/>
        </authorList>
    </citation>
    <scope>NUCLEOTIDE SEQUENCE [LARGE SCALE GENOMIC DNA]</scope>
    <source>
        <strain evidence="6 7">CCFEE 5792</strain>
    </source>
</reference>
<dbReference type="GeneID" id="89970844"/>
<dbReference type="PANTHER" id="PTHR10039:SF5">
    <property type="entry name" value="NACHT DOMAIN-CONTAINING PROTEIN"/>
    <property type="match status" value="1"/>
</dbReference>
<evidence type="ECO:0000256" key="2">
    <source>
        <dbReference type="SAM" id="MobiDB-lite"/>
    </source>
</evidence>
<dbReference type="PANTHER" id="PTHR10039">
    <property type="entry name" value="AMELOGENIN"/>
    <property type="match status" value="1"/>
</dbReference>
<feature type="domain" description="DUF7791" evidence="5">
    <location>
        <begin position="546"/>
        <end position="677"/>
    </location>
</feature>
<proteinExistence type="predicted"/>
<evidence type="ECO:0000313" key="7">
    <source>
        <dbReference type="Proteomes" id="UP001358417"/>
    </source>
</evidence>
<dbReference type="InterPro" id="IPR027417">
    <property type="entry name" value="P-loop_NTPase"/>
</dbReference>
<evidence type="ECO:0000256" key="1">
    <source>
        <dbReference type="ARBA" id="ARBA00022737"/>
    </source>
</evidence>
<evidence type="ECO:0000259" key="4">
    <source>
        <dbReference type="Pfam" id="PF24883"/>
    </source>
</evidence>
<dbReference type="Gene3D" id="3.40.50.300">
    <property type="entry name" value="P-loop containing nucleotide triphosphate hydrolases"/>
    <property type="match status" value="1"/>
</dbReference>
<feature type="domain" description="Prion-inhibition and propagation HeLo" evidence="3">
    <location>
        <begin position="5"/>
        <end position="193"/>
    </location>
</feature>
<evidence type="ECO:0000259" key="3">
    <source>
        <dbReference type="Pfam" id="PF14479"/>
    </source>
</evidence>